<accession>A0AAW1WBX2</accession>
<evidence type="ECO:0000313" key="2">
    <source>
        <dbReference type="Proteomes" id="UP001457282"/>
    </source>
</evidence>
<protein>
    <submittedName>
        <fullName evidence="1">Uncharacterized protein</fullName>
    </submittedName>
</protein>
<name>A0AAW1WBX2_RUBAR</name>
<gene>
    <name evidence="1" type="ORF">M0R45_029377</name>
</gene>
<keyword evidence="2" id="KW-1185">Reference proteome</keyword>
<evidence type="ECO:0000313" key="1">
    <source>
        <dbReference type="EMBL" id="KAK9920835.1"/>
    </source>
</evidence>
<dbReference type="AlphaFoldDB" id="A0AAW1WBX2"/>
<proteinExistence type="predicted"/>
<reference evidence="1 2" key="1">
    <citation type="journal article" date="2023" name="G3 (Bethesda)">
        <title>A chromosome-length genome assembly and annotation of blackberry (Rubus argutus, cv. 'Hillquist').</title>
        <authorList>
            <person name="Bruna T."/>
            <person name="Aryal R."/>
            <person name="Dudchenko O."/>
            <person name="Sargent D.J."/>
            <person name="Mead D."/>
            <person name="Buti M."/>
            <person name="Cavallini A."/>
            <person name="Hytonen T."/>
            <person name="Andres J."/>
            <person name="Pham M."/>
            <person name="Weisz D."/>
            <person name="Mascagni F."/>
            <person name="Usai G."/>
            <person name="Natali L."/>
            <person name="Bassil N."/>
            <person name="Fernandez G.E."/>
            <person name="Lomsadze A."/>
            <person name="Armour M."/>
            <person name="Olukolu B."/>
            <person name="Poorten T."/>
            <person name="Britton C."/>
            <person name="Davik J."/>
            <person name="Ashrafi H."/>
            <person name="Aiden E.L."/>
            <person name="Borodovsky M."/>
            <person name="Worthington M."/>
        </authorList>
    </citation>
    <scope>NUCLEOTIDE SEQUENCE [LARGE SCALE GENOMIC DNA]</scope>
    <source>
        <strain evidence="1">PI 553951</strain>
    </source>
</reference>
<dbReference type="Proteomes" id="UP001457282">
    <property type="component" value="Unassembled WGS sequence"/>
</dbReference>
<comment type="caution">
    <text evidence="1">The sequence shown here is derived from an EMBL/GenBank/DDBJ whole genome shotgun (WGS) entry which is preliminary data.</text>
</comment>
<organism evidence="1 2">
    <name type="scientific">Rubus argutus</name>
    <name type="common">Southern blackberry</name>
    <dbReference type="NCBI Taxonomy" id="59490"/>
    <lineage>
        <taxon>Eukaryota</taxon>
        <taxon>Viridiplantae</taxon>
        <taxon>Streptophyta</taxon>
        <taxon>Embryophyta</taxon>
        <taxon>Tracheophyta</taxon>
        <taxon>Spermatophyta</taxon>
        <taxon>Magnoliopsida</taxon>
        <taxon>eudicotyledons</taxon>
        <taxon>Gunneridae</taxon>
        <taxon>Pentapetalae</taxon>
        <taxon>rosids</taxon>
        <taxon>fabids</taxon>
        <taxon>Rosales</taxon>
        <taxon>Rosaceae</taxon>
        <taxon>Rosoideae</taxon>
        <taxon>Rosoideae incertae sedis</taxon>
        <taxon>Rubus</taxon>
    </lineage>
</organism>
<sequence length="185" mass="20496">MVKRSSGQELGSRNGGVIWEARWCLGTDLEARRRAGDHGLTAELRGLMWWVLEEKGELVDGFDEAEVKIGRVDMDFEENVSIVSSQAVIDCEAEGGEGLEGTEFGSGGVIAEDDKGLVLDSKGSSKNVESSLIFDKDGEKDETLREWTKGKVVSTAGVKFTNNDESRDHQDFNFSTHFYRPWKLS</sequence>
<dbReference type="EMBL" id="JBEDUW010000006">
    <property type="protein sequence ID" value="KAK9920835.1"/>
    <property type="molecule type" value="Genomic_DNA"/>
</dbReference>